<keyword evidence="2" id="KW-0378">Hydrolase</keyword>
<dbReference type="InterPro" id="IPR029058">
    <property type="entry name" value="AB_hydrolase_fold"/>
</dbReference>
<dbReference type="SUPFAM" id="SSF53474">
    <property type="entry name" value="alpha/beta-Hydrolases"/>
    <property type="match status" value="1"/>
</dbReference>
<dbReference type="Gene3D" id="3.40.50.1820">
    <property type="entry name" value="alpha/beta hydrolase"/>
    <property type="match status" value="1"/>
</dbReference>
<reference evidence="2 3" key="1">
    <citation type="submission" date="2024-03" db="EMBL/GenBank/DDBJ databases">
        <title>Draft genome sequence of Pseudonocardia nematodicida JCM 31783.</title>
        <authorList>
            <person name="Butdee W."/>
            <person name="Duangmal K."/>
        </authorList>
    </citation>
    <scope>NUCLEOTIDE SEQUENCE [LARGE SCALE GENOMIC DNA]</scope>
    <source>
        <strain evidence="2 3">JCM 31783</strain>
    </source>
</reference>
<evidence type="ECO:0000259" key="1">
    <source>
        <dbReference type="Pfam" id="PF12697"/>
    </source>
</evidence>
<dbReference type="InterPro" id="IPR000073">
    <property type="entry name" value="AB_hydrolase_1"/>
</dbReference>
<accession>A0ABV1KAZ8</accession>
<comment type="caution">
    <text evidence="2">The sequence shown here is derived from an EMBL/GenBank/DDBJ whole genome shotgun (WGS) entry which is preliminary data.</text>
</comment>
<dbReference type="EMBL" id="JBEDNQ010000005">
    <property type="protein sequence ID" value="MEQ3551654.1"/>
    <property type="molecule type" value="Genomic_DNA"/>
</dbReference>
<dbReference type="Pfam" id="PF12697">
    <property type="entry name" value="Abhydrolase_6"/>
    <property type="match status" value="1"/>
</dbReference>
<feature type="domain" description="AB hydrolase-1" evidence="1">
    <location>
        <begin position="4"/>
        <end position="220"/>
    </location>
</feature>
<dbReference type="RefSeq" id="WP_349298726.1">
    <property type="nucleotide sequence ID" value="NZ_JBEDNQ010000005.1"/>
</dbReference>
<evidence type="ECO:0000313" key="2">
    <source>
        <dbReference type="EMBL" id="MEQ3551654.1"/>
    </source>
</evidence>
<keyword evidence="3" id="KW-1185">Reference proteome</keyword>
<dbReference type="Proteomes" id="UP001494902">
    <property type="component" value="Unassembled WGS sequence"/>
</dbReference>
<protein>
    <submittedName>
        <fullName evidence="2">Alpha/beta hydrolase</fullName>
    </submittedName>
</protein>
<proteinExistence type="predicted"/>
<organism evidence="2 3">
    <name type="scientific">Pseudonocardia nematodicida</name>
    <dbReference type="NCBI Taxonomy" id="1206997"/>
    <lineage>
        <taxon>Bacteria</taxon>
        <taxon>Bacillati</taxon>
        <taxon>Actinomycetota</taxon>
        <taxon>Actinomycetes</taxon>
        <taxon>Pseudonocardiales</taxon>
        <taxon>Pseudonocardiaceae</taxon>
        <taxon>Pseudonocardia</taxon>
    </lineage>
</organism>
<name>A0ABV1KAZ8_9PSEU</name>
<dbReference type="GO" id="GO:0016787">
    <property type="term" value="F:hydrolase activity"/>
    <property type="evidence" value="ECO:0007669"/>
    <property type="project" value="UniProtKB-KW"/>
</dbReference>
<evidence type="ECO:0000313" key="3">
    <source>
        <dbReference type="Proteomes" id="UP001494902"/>
    </source>
</evidence>
<sequence length="227" mass="24302">MTDVVLLHGTTQTAAGFDRLAAELRARGHRPLTVTVPEGTARTAAGIADAMTAGLPADLLRPVVAAHSGSGVLLPELAARLDARHQVWIAAAVADHAGRRSLLEEIRADPTAVFRPEWIGTDPTSDPVLATYFLFHDADLATLREVLSTVHRCDLSDVFAEVPRIDPAARPSTYIRPAGDRSLDAGWMERVAHDRLGVEPTVLDGGHNLYVAHPAAVADVVDRAARR</sequence>
<gene>
    <name evidence="2" type="ORF">WIS52_14355</name>
</gene>